<proteinExistence type="predicted"/>
<protein>
    <submittedName>
        <fullName evidence="1">Uncharacterized protein</fullName>
    </submittedName>
</protein>
<gene>
    <name evidence="1" type="ORF">NCTC7911_02825</name>
</gene>
<name>A0A378QKJ3_MORLA</name>
<evidence type="ECO:0000313" key="2">
    <source>
        <dbReference type="Proteomes" id="UP000254107"/>
    </source>
</evidence>
<keyword evidence="2" id="KW-1185">Reference proteome</keyword>
<accession>A0A378QKJ3</accession>
<dbReference type="RefSeq" id="WP_267284252.1">
    <property type="nucleotide sequence ID" value="NZ_UGQC01000001.1"/>
</dbReference>
<reference evidence="1 2" key="1">
    <citation type="submission" date="2018-06" db="EMBL/GenBank/DDBJ databases">
        <authorList>
            <consortium name="Pathogen Informatics"/>
            <person name="Doyle S."/>
        </authorList>
    </citation>
    <scope>NUCLEOTIDE SEQUENCE [LARGE SCALE GENOMIC DNA]</scope>
    <source>
        <strain evidence="1 2">NCTC7911</strain>
    </source>
</reference>
<dbReference type="AlphaFoldDB" id="A0A378QKJ3"/>
<dbReference type="EMBL" id="UGQC01000001">
    <property type="protein sequence ID" value="STZ01396.1"/>
    <property type="molecule type" value="Genomic_DNA"/>
</dbReference>
<dbReference type="Pfam" id="PF13289">
    <property type="entry name" value="SIR2_2"/>
    <property type="match status" value="1"/>
</dbReference>
<organism evidence="1 2">
    <name type="scientific">Moraxella lacunata</name>
    <dbReference type="NCBI Taxonomy" id="477"/>
    <lineage>
        <taxon>Bacteria</taxon>
        <taxon>Pseudomonadati</taxon>
        <taxon>Pseudomonadota</taxon>
        <taxon>Gammaproteobacteria</taxon>
        <taxon>Moraxellales</taxon>
        <taxon>Moraxellaceae</taxon>
        <taxon>Moraxella</taxon>
    </lineage>
</organism>
<evidence type="ECO:0000313" key="1">
    <source>
        <dbReference type="EMBL" id="STZ01396.1"/>
    </source>
</evidence>
<sequence>MVGNKILFSNPYGSVYKIHGCVTDYDSIVITESDYEKFDKKYELIKAQILSLFMHNPIIFIGYSLADENIISILKTIFSYVDVNSEEAEKIRNNFLLVEFDNGNMNTEVIEHDIQISEIGTIRINKIKTDNFSAIYQKISDLTLRVSAMEIRKVQSVWHKIVVGNGGVAVTITDDIDNLDNDDMVLAIGSKNNIRYDFRNLNDIVRDYFNIIDEENVELIKIINKHPILSNKNIFPIFAFSNICQEIDNVDRIKNLQKKKLNAHISSTKFNNYNQINSKYSSIMDISIDESLSNNKKYNLIFWNFYHDNLTFEEVKSYLMENLPNKSLNANAVTEVKRLLCLYDIKKYGGSLKSV</sequence>
<dbReference type="Proteomes" id="UP000254107">
    <property type="component" value="Unassembled WGS sequence"/>
</dbReference>
<dbReference type="GeneID" id="302271309"/>